<dbReference type="PROSITE" id="PS50943">
    <property type="entry name" value="HTH_CROC1"/>
    <property type="match status" value="1"/>
</dbReference>
<dbReference type="PANTHER" id="PTHR37038:SF14">
    <property type="entry name" value="TRANSCRIPTIONAL ACTIVATOR"/>
    <property type="match status" value="1"/>
</dbReference>
<dbReference type="SUPFAM" id="SSF48452">
    <property type="entry name" value="TPR-like"/>
    <property type="match status" value="1"/>
</dbReference>
<dbReference type="GO" id="GO:0003677">
    <property type="term" value="F:DNA binding"/>
    <property type="evidence" value="ECO:0007669"/>
    <property type="project" value="InterPro"/>
</dbReference>
<keyword evidence="3" id="KW-1185">Reference proteome</keyword>
<feature type="domain" description="HTH cro/C1-type" evidence="1">
    <location>
        <begin position="9"/>
        <end position="62"/>
    </location>
</feature>
<dbReference type="RefSeq" id="WP_012996254.1">
    <property type="nucleotide sequence ID" value="NC_013921.1"/>
</dbReference>
<dbReference type="InterPro" id="IPR019734">
    <property type="entry name" value="TPR_rpt"/>
</dbReference>
<accession>D3T6U8</accession>
<name>D3T6U8_THEIA</name>
<dbReference type="eggNOG" id="COG1396">
    <property type="taxonomic scope" value="Bacteria"/>
</dbReference>
<dbReference type="InterPro" id="IPR011990">
    <property type="entry name" value="TPR-like_helical_dom_sf"/>
</dbReference>
<dbReference type="EMBL" id="CP001936">
    <property type="protein sequence ID" value="ADD03570.1"/>
    <property type="molecule type" value="Genomic_DNA"/>
</dbReference>
<protein>
    <submittedName>
        <fullName evidence="2">Transcriptional regulator, XRE family</fullName>
    </submittedName>
</protein>
<dbReference type="AlphaFoldDB" id="D3T6U8"/>
<reference evidence="2" key="1">
    <citation type="submission" date="2010-02" db="EMBL/GenBank/DDBJ databases">
        <title>Complete sequence of Thermoanaerobacter italicus Ab9.</title>
        <authorList>
            <consortium name="US DOE Joint Genome Institute"/>
            <person name="Lucas S."/>
            <person name="Copeland A."/>
            <person name="Lapidus A."/>
            <person name="Cheng J.-F."/>
            <person name="Bruce D."/>
            <person name="Goodwin L."/>
            <person name="Pitluck S."/>
            <person name="Chertkov O."/>
            <person name="Detter J.C."/>
            <person name="Han C."/>
            <person name="Tapia R."/>
            <person name="Land M."/>
            <person name="Hauser L."/>
            <person name="Kyrpides N."/>
            <person name="Mikhailova N."/>
            <person name="Hemme C.L."/>
            <person name="Woyke T."/>
        </authorList>
    </citation>
    <scope>NUCLEOTIDE SEQUENCE [LARGE SCALE GENOMIC DNA]</scope>
    <source>
        <strain evidence="2">Ab9</strain>
    </source>
</reference>
<dbReference type="InterPro" id="IPR010982">
    <property type="entry name" value="Lambda_DNA-bd_dom_sf"/>
</dbReference>
<dbReference type="Proteomes" id="UP000001552">
    <property type="component" value="Chromosome"/>
</dbReference>
<dbReference type="SUPFAM" id="SSF47413">
    <property type="entry name" value="lambda repressor-like DNA-binding domains"/>
    <property type="match status" value="1"/>
</dbReference>
<dbReference type="InterPro" id="IPR001387">
    <property type="entry name" value="Cro/C1-type_HTH"/>
</dbReference>
<evidence type="ECO:0000259" key="1">
    <source>
        <dbReference type="PROSITE" id="PS50943"/>
    </source>
</evidence>
<dbReference type="eggNOG" id="COG0457">
    <property type="taxonomic scope" value="Bacteria"/>
</dbReference>
<dbReference type="SMART" id="SM00028">
    <property type="entry name" value="TPR"/>
    <property type="match status" value="3"/>
</dbReference>
<dbReference type="CDD" id="cd00093">
    <property type="entry name" value="HTH_XRE"/>
    <property type="match status" value="1"/>
</dbReference>
<dbReference type="Pfam" id="PF01381">
    <property type="entry name" value="HTH_3"/>
    <property type="match status" value="1"/>
</dbReference>
<dbReference type="SMART" id="SM00530">
    <property type="entry name" value="HTH_XRE"/>
    <property type="match status" value="1"/>
</dbReference>
<dbReference type="KEGG" id="tit:Thit_2376"/>
<gene>
    <name evidence="2" type="ordered locus">Thit_2376</name>
</gene>
<dbReference type="InterPro" id="IPR053163">
    <property type="entry name" value="HTH-type_regulator_Rgg"/>
</dbReference>
<dbReference type="HOGENOM" id="CLU_052603_0_0_9"/>
<evidence type="ECO:0000313" key="2">
    <source>
        <dbReference type="EMBL" id="ADD03570.1"/>
    </source>
</evidence>
<proteinExistence type="predicted"/>
<sequence length="319" mass="37551">MNISIGTKIKSLRLQKKLSQSELCGNFMNRVVLSRIENGKALPSLEQLIYIAEKLEVPVGYFFSDLKDTSCIYNAESFSSIIKELFYSENYYDIVKLVEDNYNEFCKMEDFNKYYFAGMAFFYSKLFNKALKLLRKYVKIFTTSCEEIQKENIDNLGNALNTLFKIMLRNNNLEKGINYLEFAKKYLHYFKALNRPISFIIHNNLAYAYLKTCQFQKAVTLLESFINSETNFIHINIMPDIYISLNIACYNIGDYEKSIYYIKKAILLFEYMEKYSDTAECYLNYINALRYSGNFEEAFKILEKNKKNLGIILKFIINL</sequence>
<organism evidence="2 3">
    <name type="scientific">Thermoanaerobacter italicus (strain DSM 9252 / Ab9)</name>
    <dbReference type="NCBI Taxonomy" id="580331"/>
    <lineage>
        <taxon>Bacteria</taxon>
        <taxon>Bacillati</taxon>
        <taxon>Bacillota</taxon>
        <taxon>Clostridia</taxon>
        <taxon>Thermoanaerobacterales</taxon>
        <taxon>Thermoanaerobacteraceae</taxon>
        <taxon>Thermoanaerobacter</taxon>
    </lineage>
</organism>
<dbReference type="PANTHER" id="PTHR37038">
    <property type="entry name" value="TRANSCRIPTIONAL REGULATOR-RELATED"/>
    <property type="match status" value="1"/>
</dbReference>
<evidence type="ECO:0000313" key="3">
    <source>
        <dbReference type="Proteomes" id="UP000001552"/>
    </source>
</evidence>
<dbReference type="Gene3D" id="1.25.40.10">
    <property type="entry name" value="Tetratricopeptide repeat domain"/>
    <property type="match status" value="2"/>
</dbReference>